<dbReference type="PANTHER" id="PTHR46196">
    <property type="entry name" value="TRANSCRIPTION FACTOR BHLH155-LIKE ISOFORM X1-RELATED"/>
    <property type="match status" value="1"/>
</dbReference>
<dbReference type="PANTHER" id="PTHR46196:SF1">
    <property type="entry name" value="TRANSCRIPTION FACTOR EMB1444-RELATED"/>
    <property type="match status" value="1"/>
</dbReference>
<organism evidence="4 5">
    <name type="scientific">Protea cynaroides</name>
    <dbReference type="NCBI Taxonomy" id="273540"/>
    <lineage>
        <taxon>Eukaryota</taxon>
        <taxon>Viridiplantae</taxon>
        <taxon>Streptophyta</taxon>
        <taxon>Embryophyta</taxon>
        <taxon>Tracheophyta</taxon>
        <taxon>Spermatophyta</taxon>
        <taxon>Magnoliopsida</taxon>
        <taxon>Proteales</taxon>
        <taxon>Proteaceae</taxon>
        <taxon>Protea</taxon>
    </lineage>
</organism>
<evidence type="ECO:0000256" key="1">
    <source>
        <dbReference type="ARBA" id="ARBA00023015"/>
    </source>
</evidence>
<accession>A0A9Q0JY19</accession>
<dbReference type="InterPro" id="IPR043561">
    <property type="entry name" value="LHW-like"/>
</dbReference>
<evidence type="ECO:0000256" key="2">
    <source>
        <dbReference type="ARBA" id="ARBA00023163"/>
    </source>
</evidence>
<dbReference type="Proteomes" id="UP001141806">
    <property type="component" value="Unassembled WGS sequence"/>
</dbReference>
<keyword evidence="1" id="KW-0805">Transcription regulation</keyword>
<gene>
    <name evidence="4" type="ORF">NE237_012884</name>
</gene>
<sequence>MLPDLMLEIAPDLAKLTIAVVAVTPLGVVQLGSLDVVFEDLNLVTHIKDIFCSLQSASMRFHPIPIQHTMKTTISLELNGAWSEAERKETAASVEPLEGMGISQSPSDCGSNHLLEAVVASALVLTVFKMNLHSVNHWSQL</sequence>
<protein>
    <recommendedName>
        <fullName evidence="3">Transcription factor MYC/MYB N-terminal domain-containing protein</fullName>
    </recommendedName>
</protein>
<evidence type="ECO:0000259" key="3">
    <source>
        <dbReference type="Pfam" id="PF14215"/>
    </source>
</evidence>
<dbReference type="InterPro" id="IPR025610">
    <property type="entry name" value="MYC/MYB_N"/>
</dbReference>
<comment type="caution">
    <text evidence="4">The sequence shown here is derived from an EMBL/GenBank/DDBJ whole genome shotgun (WGS) entry which is preliminary data.</text>
</comment>
<dbReference type="EMBL" id="JAMYWD010000011">
    <property type="protein sequence ID" value="KAJ4956101.1"/>
    <property type="molecule type" value="Genomic_DNA"/>
</dbReference>
<evidence type="ECO:0000313" key="4">
    <source>
        <dbReference type="EMBL" id="KAJ4956101.1"/>
    </source>
</evidence>
<keyword evidence="2" id="KW-0804">Transcription</keyword>
<name>A0A9Q0JY19_9MAGN</name>
<proteinExistence type="predicted"/>
<dbReference type="GO" id="GO:0003700">
    <property type="term" value="F:DNA-binding transcription factor activity"/>
    <property type="evidence" value="ECO:0007669"/>
    <property type="project" value="InterPro"/>
</dbReference>
<dbReference type="AlphaFoldDB" id="A0A9Q0JY19"/>
<keyword evidence="5" id="KW-1185">Reference proteome</keyword>
<feature type="domain" description="Transcription factor MYC/MYB N-terminal" evidence="3">
    <location>
        <begin position="17"/>
        <end position="51"/>
    </location>
</feature>
<dbReference type="Pfam" id="PF14215">
    <property type="entry name" value="bHLH-MYC_N"/>
    <property type="match status" value="1"/>
</dbReference>
<evidence type="ECO:0000313" key="5">
    <source>
        <dbReference type="Proteomes" id="UP001141806"/>
    </source>
</evidence>
<reference evidence="4" key="1">
    <citation type="journal article" date="2023" name="Plant J.">
        <title>The genome of the king protea, Protea cynaroides.</title>
        <authorList>
            <person name="Chang J."/>
            <person name="Duong T.A."/>
            <person name="Schoeman C."/>
            <person name="Ma X."/>
            <person name="Roodt D."/>
            <person name="Barker N."/>
            <person name="Li Z."/>
            <person name="Van de Peer Y."/>
            <person name="Mizrachi E."/>
        </authorList>
    </citation>
    <scope>NUCLEOTIDE SEQUENCE</scope>
    <source>
        <tissue evidence="4">Young leaves</tissue>
    </source>
</reference>